<dbReference type="InterPro" id="IPR001683">
    <property type="entry name" value="PX_dom"/>
</dbReference>
<dbReference type="Proteomes" id="UP000646827">
    <property type="component" value="Unassembled WGS sequence"/>
</dbReference>
<protein>
    <recommendedName>
        <fullName evidence="9">RalA-binding protein 1</fullName>
    </recommendedName>
</protein>
<keyword evidence="2" id="KW-0175">Coiled coil</keyword>
<evidence type="ECO:0000256" key="1">
    <source>
        <dbReference type="ARBA" id="ARBA00022468"/>
    </source>
</evidence>
<dbReference type="InterPro" id="IPR008936">
    <property type="entry name" value="Rho_GTPase_activation_prot"/>
</dbReference>
<dbReference type="OrthoDB" id="185175at2759"/>
<evidence type="ECO:0000259" key="5">
    <source>
        <dbReference type="PROSITE" id="PS50195"/>
    </source>
</evidence>
<feature type="domain" description="PX" evidence="5">
    <location>
        <begin position="279"/>
        <end position="444"/>
    </location>
</feature>
<dbReference type="Pfam" id="PF00620">
    <property type="entry name" value="RhoGAP"/>
    <property type="match status" value="1"/>
</dbReference>
<feature type="compositionally biased region" description="Low complexity" evidence="3">
    <location>
        <begin position="995"/>
        <end position="1026"/>
    </location>
</feature>
<dbReference type="Gene3D" id="2.30.29.30">
    <property type="entry name" value="Pleckstrin-homology domain (PH domain)/Phosphotyrosine-binding domain (PTB)"/>
    <property type="match status" value="1"/>
</dbReference>
<dbReference type="CDD" id="cd13277">
    <property type="entry name" value="PH_Bem3"/>
    <property type="match status" value="1"/>
</dbReference>
<feature type="compositionally biased region" description="Basic and acidic residues" evidence="3">
    <location>
        <begin position="657"/>
        <end position="670"/>
    </location>
</feature>
<evidence type="ECO:0000256" key="3">
    <source>
        <dbReference type="SAM" id="MobiDB-lite"/>
    </source>
</evidence>
<feature type="compositionally biased region" description="Low complexity" evidence="3">
    <location>
        <begin position="698"/>
        <end position="720"/>
    </location>
</feature>
<keyword evidence="1" id="KW-0343">GTPase activation</keyword>
<dbReference type="Gene3D" id="1.10.555.10">
    <property type="entry name" value="Rho GTPase activation protein"/>
    <property type="match status" value="1"/>
</dbReference>
<dbReference type="SUPFAM" id="SSF64268">
    <property type="entry name" value="PX domain"/>
    <property type="match status" value="1"/>
</dbReference>
<evidence type="ECO:0000313" key="8">
    <source>
        <dbReference type="Proteomes" id="UP000646827"/>
    </source>
</evidence>
<evidence type="ECO:0000259" key="4">
    <source>
        <dbReference type="PROSITE" id="PS50003"/>
    </source>
</evidence>
<dbReference type="SUPFAM" id="SSF50729">
    <property type="entry name" value="PH domain-like"/>
    <property type="match status" value="1"/>
</dbReference>
<dbReference type="PANTHER" id="PTHR23176">
    <property type="entry name" value="RHO/RAC/CDC GTPASE-ACTIVATING PROTEIN"/>
    <property type="match status" value="1"/>
</dbReference>
<dbReference type="PROSITE" id="PS50238">
    <property type="entry name" value="RHOGAP"/>
    <property type="match status" value="1"/>
</dbReference>
<dbReference type="GO" id="GO:0005096">
    <property type="term" value="F:GTPase activator activity"/>
    <property type="evidence" value="ECO:0007669"/>
    <property type="project" value="UniProtKB-KW"/>
</dbReference>
<sequence length="1120" mass="123281">MMSQDTAPPQPPNNHSNFPTGNELGHLRSQNEQLWKIIEKQRVMIQNLQKDNARLAIERDGVMDKFQQLEKQMGLKKQRQRAASILISPEVLREIAEADDAAAATTPTPSETSSPIELPVPTIITTNLSSPTSSNNNNGGGGGGGAISPVPPPRSPFRSVKPVDGSPPASPLPMDKAARRARARESMMPPPRSGIPEYDPTMRAASPPLPRMPHRHSIYHAASVPPPSATISLNRPFDLTPSSSEDNTPPPPLPVFQQQQLQGFHGNNNTIQEPLALGDVSIKVVGSNIKTNERGKEVIAFLIGINRKAAEGHNELWRVEKFYSDFLDLDTKLKTQPNPAVTSKISKLPDKALFTTHAPSKVDIRKAALEHYLQHAVSLPWDDMADLCEFLSTNVIEHAVPAQAIGKKEGYLTKRGKNFGGWKSRYFVLNEDVINYYESKDTTQLGTIRLTNAQIGRQTSGVTPAADESNSIYRHAFLLVEQKRAGSSHLVRHILCADSDKDRDEWVEAIIQNIRFDDESPGELINKRNKKEKPRKTSKGDIPPTTLRAPSPVPGDVGVAISSGVGPTPSVSSDSTDSSLLSSSLPSSSAGGIWPPPPPNAQEIGRASLDQLPQHGRNLHTPPPILLRRSSMTNIADENQQQQQQLPPQRAPSPSGRHSEDLLDDGSEKKAKNKANRMTFWPKKMFGSSDAAPTPKPSTSLTTDSSSSTSTSNNSNNTSNAPRASIAPTGFRSFLSRSSNESSDPKRGGGGGNAGNAEVFGPNQVFSVPLEDAVRVSKVVEGYELPSVVYRCIEYLDAKNAVLEEGLYRLSGSSTVMKNLRHKFNKDGDVNLLTAKEYYDVHAVAGLLKMWLRELPTSVLTRELRTDFLHVIDLLDRKDRVNELGRLVSQLPLANYTLLRALTAHLIRVVQHSDVNKMTVRNVSIVFSPTLGIPAMIFNLFMSEFEYVFWTTEDGDAAPRRIEDEPSSEEQQQEQGNPVYQPAETISVTQHYQEQEQSLPSSSSEQTQSYPSGDAEQQQQQQQQQQPALGRKPTLKLREEFGRNNRNSVNYFESAPNAIVELERNMDGPPVLDEDEDDEDFNELTLTSAPRISEEDTYSTKIPLDISIQQQPSVTTTASN</sequence>
<dbReference type="SUPFAM" id="SSF48350">
    <property type="entry name" value="GTPase activation domain, GAP"/>
    <property type="match status" value="1"/>
</dbReference>
<name>A0A8H7SG67_9FUNG</name>
<gene>
    <name evidence="7" type="ORF">INT45_012009</name>
</gene>
<feature type="region of interest" description="Disordered" evidence="3">
    <location>
        <begin position="125"/>
        <end position="210"/>
    </location>
</feature>
<dbReference type="Gene3D" id="3.30.1520.10">
    <property type="entry name" value="Phox-like domain"/>
    <property type="match status" value="1"/>
</dbReference>
<dbReference type="InterPro" id="IPR050729">
    <property type="entry name" value="Rho-GAP"/>
</dbReference>
<dbReference type="InterPro" id="IPR000198">
    <property type="entry name" value="RhoGAP_dom"/>
</dbReference>
<feature type="region of interest" description="Disordered" evidence="3">
    <location>
        <begin position="99"/>
        <end position="118"/>
    </location>
</feature>
<reference evidence="7 8" key="1">
    <citation type="submission" date="2020-12" db="EMBL/GenBank/DDBJ databases">
        <title>Metabolic potential, ecology and presence of endohyphal bacteria is reflected in genomic diversity of Mucoromycotina.</title>
        <authorList>
            <person name="Muszewska A."/>
            <person name="Okrasinska A."/>
            <person name="Steczkiewicz K."/>
            <person name="Drgas O."/>
            <person name="Orlowska M."/>
            <person name="Perlinska-Lenart U."/>
            <person name="Aleksandrzak-Piekarczyk T."/>
            <person name="Szatraj K."/>
            <person name="Zielenkiewicz U."/>
            <person name="Pilsyk S."/>
            <person name="Malc E."/>
            <person name="Mieczkowski P."/>
            <person name="Kruszewska J.S."/>
            <person name="Biernat P."/>
            <person name="Pawlowska J."/>
        </authorList>
    </citation>
    <scope>NUCLEOTIDE SEQUENCE [LARGE SCALE GENOMIC DNA]</scope>
    <source>
        <strain evidence="7 8">CBS 142.35</strain>
    </source>
</reference>
<dbReference type="GO" id="GO:0005737">
    <property type="term" value="C:cytoplasm"/>
    <property type="evidence" value="ECO:0007669"/>
    <property type="project" value="TreeGrafter"/>
</dbReference>
<dbReference type="AlphaFoldDB" id="A0A8H7SG67"/>
<keyword evidence="8" id="KW-1185">Reference proteome</keyword>
<feature type="region of interest" description="Disordered" evidence="3">
    <location>
        <begin position="958"/>
        <end position="978"/>
    </location>
</feature>
<evidence type="ECO:0008006" key="9">
    <source>
        <dbReference type="Google" id="ProtNLM"/>
    </source>
</evidence>
<dbReference type="PROSITE" id="PS50195">
    <property type="entry name" value="PX"/>
    <property type="match status" value="1"/>
</dbReference>
<feature type="region of interest" description="Disordered" evidence="3">
    <location>
        <begin position="521"/>
        <end position="604"/>
    </location>
</feature>
<dbReference type="PROSITE" id="PS50003">
    <property type="entry name" value="PH_DOMAIN"/>
    <property type="match status" value="1"/>
</dbReference>
<feature type="region of interest" description="Disordered" evidence="3">
    <location>
        <begin position="225"/>
        <end position="255"/>
    </location>
</feature>
<dbReference type="PANTHER" id="PTHR23176:SF129">
    <property type="entry name" value="RHO GTPASE ACTIVATING PROTEIN AT 16F, ISOFORM E-RELATED"/>
    <property type="match status" value="1"/>
</dbReference>
<feature type="compositionally biased region" description="Low complexity" evidence="3">
    <location>
        <begin position="562"/>
        <end position="589"/>
    </location>
</feature>
<dbReference type="Pfam" id="PF00787">
    <property type="entry name" value="PX"/>
    <property type="match status" value="1"/>
</dbReference>
<dbReference type="SMART" id="SM00233">
    <property type="entry name" value="PH"/>
    <property type="match status" value="1"/>
</dbReference>
<dbReference type="InterPro" id="IPR001849">
    <property type="entry name" value="PH_domain"/>
</dbReference>
<feature type="coiled-coil region" evidence="2">
    <location>
        <begin position="38"/>
        <end position="72"/>
    </location>
</feature>
<comment type="caution">
    <text evidence="7">The sequence shown here is derived from an EMBL/GenBank/DDBJ whole genome shotgun (WGS) entry which is preliminary data.</text>
</comment>
<dbReference type="GO" id="GO:0007165">
    <property type="term" value="P:signal transduction"/>
    <property type="evidence" value="ECO:0007669"/>
    <property type="project" value="InterPro"/>
</dbReference>
<feature type="domain" description="Rho-GAP" evidence="6">
    <location>
        <begin position="768"/>
        <end position="980"/>
    </location>
</feature>
<feature type="compositionally biased region" description="Low complexity" evidence="3">
    <location>
        <begin position="731"/>
        <end position="742"/>
    </location>
</feature>
<evidence type="ECO:0000259" key="6">
    <source>
        <dbReference type="PROSITE" id="PS50238"/>
    </source>
</evidence>
<proteinExistence type="predicted"/>
<accession>A0A8H7SG67</accession>
<evidence type="ECO:0000313" key="7">
    <source>
        <dbReference type="EMBL" id="KAG2227985.1"/>
    </source>
</evidence>
<feature type="region of interest" description="Disordered" evidence="3">
    <location>
        <begin position="637"/>
        <end position="758"/>
    </location>
</feature>
<dbReference type="EMBL" id="JAEPRB010000003">
    <property type="protein sequence ID" value="KAG2227985.1"/>
    <property type="molecule type" value="Genomic_DNA"/>
</dbReference>
<organism evidence="7 8">
    <name type="scientific">Circinella minor</name>
    <dbReference type="NCBI Taxonomy" id="1195481"/>
    <lineage>
        <taxon>Eukaryota</taxon>
        <taxon>Fungi</taxon>
        <taxon>Fungi incertae sedis</taxon>
        <taxon>Mucoromycota</taxon>
        <taxon>Mucoromycotina</taxon>
        <taxon>Mucoromycetes</taxon>
        <taxon>Mucorales</taxon>
        <taxon>Lichtheimiaceae</taxon>
        <taxon>Circinella</taxon>
    </lineage>
</organism>
<evidence type="ECO:0000256" key="2">
    <source>
        <dbReference type="SAM" id="Coils"/>
    </source>
</evidence>
<feature type="region of interest" description="Disordered" evidence="3">
    <location>
        <begin position="1"/>
        <end position="25"/>
    </location>
</feature>
<dbReference type="Pfam" id="PF00169">
    <property type="entry name" value="PH"/>
    <property type="match status" value="1"/>
</dbReference>
<dbReference type="SMART" id="SM00324">
    <property type="entry name" value="RhoGAP"/>
    <property type="match status" value="1"/>
</dbReference>
<dbReference type="InterPro" id="IPR036871">
    <property type="entry name" value="PX_dom_sf"/>
</dbReference>
<feature type="compositionally biased region" description="Polar residues" evidence="3">
    <location>
        <begin position="1"/>
        <end position="20"/>
    </location>
</feature>
<feature type="compositionally biased region" description="Low complexity" evidence="3">
    <location>
        <begin position="101"/>
        <end position="117"/>
    </location>
</feature>
<feature type="compositionally biased region" description="Basic residues" evidence="3">
    <location>
        <begin position="527"/>
        <end position="537"/>
    </location>
</feature>
<dbReference type="CDD" id="cd06093">
    <property type="entry name" value="PX_domain"/>
    <property type="match status" value="1"/>
</dbReference>
<feature type="compositionally biased region" description="Polar residues" evidence="3">
    <location>
        <begin position="125"/>
        <end position="134"/>
    </location>
</feature>
<dbReference type="InterPro" id="IPR011993">
    <property type="entry name" value="PH-like_dom_sf"/>
</dbReference>
<feature type="region of interest" description="Disordered" evidence="3">
    <location>
        <begin position="990"/>
        <end position="1033"/>
    </location>
</feature>
<dbReference type="GO" id="GO:0035091">
    <property type="term" value="F:phosphatidylinositol binding"/>
    <property type="evidence" value="ECO:0007669"/>
    <property type="project" value="InterPro"/>
</dbReference>
<feature type="domain" description="PH" evidence="4">
    <location>
        <begin position="405"/>
        <end position="515"/>
    </location>
</feature>